<evidence type="ECO:0000256" key="19">
    <source>
        <dbReference type="PIRSR" id="PIRSR000127-1"/>
    </source>
</evidence>
<comment type="catalytic activity">
    <reaction evidence="17">
        <text>xanthine + NAD(+) + H2O = urate + NADH + H(+)</text>
        <dbReference type="Rhea" id="RHEA:16669"/>
        <dbReference type="ChEBI" id="CHEBI:15377"/>
        <dbReference type="ChEBI" id="CHEBI:15378"/>
        <dbReference type="ChEBI" id="CHEBI:17712"/>
        <dbReference type="ChEBI" id="CHEBI:17775"/>
        <dbReference type="ChEBI" id="CHEBI:57540"/>
        <dbReference type="ChEBI" id="CHEBI:57945"/>
        <dbReference type="EC" id="1.17.1.4"/>
    </reaction>
</comment>
<feature type="binding site" evidence="21">
    <location>
        <position position="122"/>
    </location>
    <ligand>
        <name>[2Fe-2S] cluster</name>
        <dbReference type="ChEBI" id="CHEBI:190135"/>
        <label>2</label>
    </ligand>
</feature>
<comment type="subcellular location">
    <subcellularLocation>
        <location evidence="2">Peroxisome</location>
    </subcellularLocation>
</comment>
<dbReference type="Pfam" id="PF01799">
    <property type="entry name" value="Fer2_2"/>
    <property type="match status" value="1"/>
</dbReference>
<evidence type="ECO:0000256" key="7">
    <source>
        <dbReference type="ARBA" id="ARBA00022630"/>
    </source>
</evidence>
<comment type="cofactor">
    <cofactor evidence="21">
        <name>[2Fe-2S] cluster</name>
        <dbReference type="ChEBI" id="CHEBI:190135"/>
    </cofactor>
    <text evidence="21">Binds 2 [2Fe-2S] clusters.</text>
</comment>
<feature type="binding site" evidence="21">
    <location>
        <position position="54"/>
    </location>
    <ligand>
        <name>[2Fe-2S] cluster</name>
        <dbReference type="ChEBI" id="CHEBI:190135"/>
        <label>1</label>
    </ligand>
</feature>
<feature type="compositionally biased region" description="Polar residues" evidence="22">
    <location>
        <begin position="1075"/>
        <end position="1094"/>
    </location>
</feature>
<feature type="binding site" evidence="21">
    <location>
        <position position="49"/>
    </location>
    <ligand>
        <name>[2Fe-2S] cluster</name>
        <dbReference type="ChEBI" id="CHEBI:190135"/>
        <label>1</label>
    </ligand>
</feature>
<dbReference type="SUPFAM" id="SSF55447">
    <property type="entry name" value="CO dehydrogenase flavoprotein C-terminal domain-like"/>
    <property type="match status" value="1"/>
</dbReference>
<dbReference type="InterPro" id="IPR002888">
    <property type="entry name" value="2Fe-2S-bd"/>
</dbReference>
<feature type="domain" description="FAD-binding PCMH-type" evidence="24">
    <location>
        <begin position="235"/>
        <end position="420"/>
    </location>
</feature>
<feature type="binding site" evidence="20">
    <location>
        <position position="343"/>
    </location>
    <ligand>
        <name>FAD</name>
        <dbReference type="ChEBI" id="CHEBI:57692"/>
    </ligand>
</feature>
<evidence type="ECO:0000256" key="10">
    <source>
        <dbReference type="ARBA" id="ARBA00022827"/>
    </source>
</evidence>
<feature type="binding site" evidence="21">
    <location>
        <position position="775"/>
    </location>
    <ligand>
        <name>Mo-molybdopterin</name>
        <dbReference type="ChEBI" id="CHEBI:71302"/>
    </ligand>
    <ligandPart>
        <name>Mo</name>
        <dbReference type="ChEBI" id="CHEBI:28685"/>
    </ligandPart>
</feature>
<comment type="caution">
    <text evidence="25">The sequence shown here is derived from an EMBL/GenBank/DDBJ whole genome shotgun (WGS) entry which is preliminary data.</text>
</comment>
<dbReference type="EC" id="1.17.1.4" evidence="5"/>
<dbReference type="CDD" id="cd00207">
    <property type="entry name" value="fer2"/>
    <property type="match status" value="1"/>
</dbReference>
<dbReference type="GO" id="GO:0005506">
    <property type="term" value="F:iron ion binding"/>
    <property type="evidence" value="ECO:0007669"/>
    <property type="project" value="InterPro"/>
</dbReference>
<keyword evidence="26" id="KW-1185">Reference proteome</keyword>
<proteinExistence type="inferred from homology"/>
<dbReference type="InterPro" id="IPR037165">
    <property type="entry name" value="AldOxase/xan_DH_Mopterin-bd_sf"/>
</dbReference>
<keyword evidence="12 21" id="KW-0408">Iron</keyword>
<dbReference type="GO" id="GO:0005777">
    <property type="term" value="C:peroxisome"/>
    <property type="evidence" value="ECO:0007669"/>
    <property type="project" value="UniProtKB-SubCell"/>
</dbReference>
<dbReference type="SMART" id="SM01092">
    <property type="entry name" value="CO_deh_flav_C"/>
    <property type="match status" value="1"/>
</dbReference>
<protein>
    <recommendedName>
        <fullName evidence="5">xanthine dehydrogenase</fullName>
        <ecNumber evidence="5">1.17.1.4</ecNumber>
    </recommendedName>
</protein>
<comment type="similarity">
    <text evidence="3">Belongs to the xanthine dehydrogenase family.</text>
</comment>
<feature type="binding site" evidence="20">
    <location>
        <begin position="353"/>
        <end position="357"/>
    </location>
    <ligand>
        <name>FAD</name>
        <dbReference type="ChEBI" id="CHEBI:57692"/>
    </ligand>
</feature>
<feature type="active site" description="Proton acceptor" evidence="19">
    <location>
        <position position="1272"/>
    </location>
</feature>
<evidence type="ECO:0000256" key="11">
    <source>
        <dbReference type="ARBA" id="ARBA00023002"/>
    </source>
</evidence>
<evidence type="ECO:0000256" key="4">
    <source>
        <dbReference type="ARBA" id="ARBA00011738"/>
    </source>
</evidence>
<dbReference type="PROSITE" id="PS51085">
    <property type="entry name" value="2FE2S_FER_2"/>
    <property type="match status" value="1"/>
</dbReference>
<dbReference type="InterPro" id="IPR016208">
    <property type="entry name" value="Ald_Oxase/xanthine_DH-like"/>
</dbReference>
<feature type="binding site" evidence="21">
    <location>
        <position position="154"/>
    </location>
    <ligand>
        <name>[2Fe-2S] cluster</name>
        <dbReference type="ChEBI" id="CHEBI:190135"/>
        <label>2</label>
    </ligand>
</feature>
<dbReference type="Gene3D" id="3.30.43.10">
    <property type="entry name" value="Uridine Diphospho-n-acetylenolpyruvylglucosamine Reductase, domain 2"/>
    <property type="match status" value="1"/>
</dbReference>
<evidence type="ECO:0000256" key="1">
    <source>
        <dbReference type="ARBA" id="ARBA00001974"/>
    </source>
</evidence>
<dbReference type="PROSITE" id="PS51387">
    <property type="entry name" value="FAD_PCMH"/>
    <property type="match status" value="1"/>
</dbReference>
<organism evidence="25 26">
    <name type="scientific">Holothuria leucospilota</name>
    <name type="common">Black long sea cucumber</name>
    <name type="synonym">Mertensiothuria leucospilota</name>
    <dbReference type="NCBI Taxonomy" id="206669"/>
    <lineage>
        <taxon>Eukaryota</taxon>
        <taxon>Metazoa</taxon>
        <taxon>Echinodermata</taxon>
        <taxon>Eleutherozoa</taxon>
        <taxon>Echinozoa</taxon>
        <taxon>Holothuroidea</taxon>
        <taxon>Aspidochirotacea</taxon>
        <taxon>Aspidochirotida</taxon>
        <taxon>Holothuriidae</taxon>
        <taxon>Holothuria</taxon>
    </lineage>
</organism>
<dbReference type="InterPro" id="IPR036318">
    <property type="entry name" value="FAD-bd_PCMH-like_sf"/>
</dbReference>
<evidence type="ECO:0000256" key="14">
    <source>
        <dbReference type="ARBA" id="ARBA00023027"/>
    </source>
</evidence>
<dbReference type="SUPFAM" id="SSF54292">
    <property type="entry name" value="2Fe-2S ferredoxin-like"/>
    <property type="match status" value="1"/>
</dbReference>
<dbReference type="Gene3D" id="3.90.1170.50">
    <property type="entry name" value="Aldehyde oxidase/xanthine dehydrogenase, a/b hammerhead"/>
    <property type="match status" value="1"/>
</dbReference>
<dbReference type="Gene3D" id="3.30.390.50">
    <property type="entry name" value="CO dehydrogenase flavoprotein, C-terminal domain"/>
    <property type="match status" value="1"/>
</dbReference>
<keyword evidence="11" id="KW-0560">Oxidoreductase</keyword>
<dbReference type="InterPro" id="IPR006058">
    <property type="entry name" value="2Fe2S_fd_BS"/>
</dbReference>
<evidence type="ECO:0000256" key="8">
    <source>
        <dbReference type="ARBA" id="ARBA00022714"/>
    </source>
</evidence>
<evidence type="ECO:0000313" key="26">
    <source>
        <dbReference type="Proteomes" id="UP001152320"/>
    </source>
</evidence>
<evidence type="ECO:0000256" key="16">
    <source>
        <dbReference type="ARBA" id="ARBA00034078"/>
    </source>
</evidence>
<evidence type="ECO:0000259" key="23">
    <source>
        <dbReference type="PROSITE" id="PS51085"/>
    </source>
</evidence>
<evidence type="ECO:0000256" key="20">
    <source>
        <dbReference type="PIRSR" id="PIRSR000127-2"/>
    </source>
</evidence>
<feature type="binding site" evidence="21">
    <location>
        <position position="156"/>
    </location>
    <ligand>
        <name>[2Fe-2S] cluster</name>
        <dbReference type="ChEBI" id="CHEBI:190135"/>
        <label>2</label>
    </ligand>
</feature>
<comment type="cofactor">
    <cofactor evidence="21">
        <name>Mo-molybdopterin</name>
        <dbReference type="ChEBI" id="CHEBI:71302"/>
    </cofactor>
    <text evidence="21">Binds 1 Mo-molybdopterin (Mo-MPT) cofactor per subunit.</text>
</comment>
<feature type="binding site" evidence="21">
    <location>
        <position position="79"/>
    </location>
    <ligand>
        <name>[2Fe-2S] cluster</name>
        <dbReference type="ChEBI" id="CHEBI:190135"/>
        <label>1</label>
    </ligand>
</feature>
<dbReference type="FunFam" id="3.30.365.10:FF:000004">
    <property type="entry name" value="Xanthine dehydrogenase oxidase"/>
    <property type="match status" value="1"/>
</dbReference>
<dbReference type="OrthoDB" id="8300278at2759"/>
<dbReference type="Pfam" id="PF03450">
    <property type="entry name" value="CO_deh_flav_C"/>
    <property type="match status" value="1"/>
</dbReference>
<dbReference type="FunFam" id="3.30.365.10:FF:000003">
    <property type="entry name" value="Aldehyde oxidase 1"/>
    <property type="match status" value="1"/>
</dbReference>
<dbReference type="GO" id="GO:0004854">
    <property type="term" value="F:xanthine dehydrogenase activity"/>
    <property type="evidence" value="ECO:0007669"/>
    <property type="project" value="UniProtKB-EC"/>
</dbReference>
<sequence length="1340" mass="147881">MGDNSTIQKDVLTFFCNGKKITDPDVNPSVTLSSYLRSKLHLRGTKIGCDEGGCGACTVMVSAIDEETRCVSHVAVNSCLMPVCSVHGMAVTTVEGIGSTTTKLHPVQERIAKAHGSQCGFCTPGFVMSMFTLLRNNPRPTMEEIHEALEGNLCRCTGYRPIIEGFRSFSEGCCGGDNKQGCCKQPIDNMDNKIPKMSASLFRCQEFEPHDPTQDVIFPPELMMRNRRGKRDIVFKSDRLKWFQPQTMERLLNLKAIYPAAKLVIGNSEIGVEIKFKNQDYPVIINARHIPELNRVECRNDGVYTGASVTLTVLKKFLKRQIKDLTNHQTRPLQAIVEMLKCFAGVQIRNTASIGGNIVTASPISDLNPLLMAAGASLDIISVKGSRTVKFDENFFVGYRKTTLKPAEVLAGIFIPFTREDEYFYGFKQAQRKEDDISIVNAGMMVEFKENSNIVKEMRLAFGGMAATTIMAKKTMAKLKERPWNNELMTLACEALLEDLPLVPGSPGGMESYRQSLALSFFFKFYLKVLQNLAERKVSQLDPIPSEWRSAIDDLTCNPFKSTQLFQENPVNRGNQDPVGRPMVFSSALQQATGEARYVGDIPKIEGELSLALVYSTKAHANIRFIKVDKAVSSDGVFDVITAKDIPGENNLGFIKNSEECLASSKVYCVGQPVAAVLATDPDIARSAAKLVEVDYEELEPILTIEEAIAKESFLAETPISVNKGDVDSVFKECDHVLDGEMKIGAQEHFYLESQGCLVIPKGEHQEMEIITSTQNVTFNQESAAQVLGIPSNKIVVKTKRLGGGFGGKEFRPGLYSNIAAVAAVKSGRPVRLILERYEDMVSSGTRHSYLAKYKIGFSTEGKILAADLRYYSNAGHSPDLSHTVILSTLSKCDNGYRLPNCRVTGYCCKTNLPSRTAFRAFGAPQGMIVTETWISDIAKVCGISQEKVREINLYKEGDVTHLNETLHNVTLSRCWEECLTKSNFNARRKDLYNFNRQNRWKKRGLSIIPTKYGVGFIGKGGHLNQAGALVHVYTDGTVLLTHGGIEMGQGLYIKMIQVASHTLGIPIEKIHTSETSTDKVPNSSPTAASTGSDLNGMAVKNACEKILNRLKPMKDKHPGGTWEEWVQEAYLARINLSATGFYRAETLHYDMEKNEGALFYYYCYGAAASEVEIDCLTGDHVVLRTDIVMDVGDSINPAVDIGQVEGAFTQGYGLFLLEDYRTSPKGHLLTVGPGAYKLPSIGNTPYEFNVFLLHDASNPRNICSSKQAVGEPPLFLSASVFFAVKDAISAARADASLPLLFRLDTPAVPERVRMACQDHLTDMVKEPSPGTYVPFFIRP</sequence>
<keyword evidence="7" id="KW-0285">Flavoprotein</keyword>
<comment type="subunit">
    <text evidence="4">Homodimer.</text>
</comment>
<comment type="cofactor">
    <cofactor evidence="1 20">
        <name>FAD</name>
        <dbReference type="ChEBI" id="CHEBI:57692"/>
    </cofactor>
</comment>
<dbReference type="FunFam" id="3.90.1170.50:FF:000001">
    <property type="entry name" value="Aldehyde oxidase 1"/>
    <property type="match status" value="1"/>
</dbReference>
<evidence type="ECO:0000256" key="18">
    <source>
        <dbReference type="ARBA" id="ARBA00049517"/>
    </source>
</evidence>
<reference evidence="25" key="1">
    <citation type="submission" date="2021-10" db="EMBL/GenBank/DDBJ databases">
        <title>Tropical sea cucumber genome reveals ecological adaptation and Cuvierian tubules defense mechanism.</title>
        <authorList>
            <person name="Chen T."/>
        </authorList>
    </citation>
    <scope>NUCLEOTIDE SEQUENCE</scope>
    <source>
        <strain evidence="25">Nanhai2018</strain>
        <tissue evidence="25">Muscle</tissue>
    </source>
</reference>
<keyword evidence="14" id="KW-0520">NAD</keyword>
<dbReference type="InterPro" id="IPR014307">
    <property type="entry name" value="Xanthine_DH_ssu"/>
</dbReference>
<keyword evidence="15" id="KW-0576">Peroxisome</keyword>
<dbReference type="Gene3D" id="3.30.465.10">
    <property type="match status" value="1"/>
</dbReference>
<evidence type="ECO:0000259" key="24">
    <source>
        <dbReference type="PROSITE" id="PS51387"/>
    </source>
</evidence>
<feature type="region of interest" description="Disordered" evidence="22">
    <location>
        <begin position="1075"/>
        <end position="1095"/>
    </location>
</feature>
<evidence type="ECO:0000313" key="25">
    <source>
        <dbReference type="EMBL" id="KAJ8045748.1"/>
    </source>
</evidence>
<keyword evidence="13 21" id="KW-0411">Iron-sulfur</keyword>
<dbReference type="PIRSF" id="PIRSF000127">
    <property type="entry name" value="Xanthine_DH"/>
    <property type="match status" value="1"/>
</dbReference>
<dbReference type="Pfam" id="PF00111">
    <property type="entry name" value="Fer2"/>
    <property type="match status" value="1"/>
</dbReference>
<dbReference type="EMBL" id="JAIZAY010000003">
    <property type="protein sequence ID" value="KAJ8045748.1"/>
    <property type="molecule type" value="Genomic_DNA"/>
</dbReference>
<dbReference type="InterPro" id="IPR036884">
    <property type="entry name" value="2Fe-2S-bd_dom_sf"/>
</dbReference>
<dbReference type="InterPro" id="IPR005107">
    <property type="entry name" value="CO_DH_flav_C"/>
</dbReference>
<dbReference type="InterPro" id="IPR046867">
    <property type="entry name" value="AldOxase/xan_DH_MoCoBD2"/>
</dbReference>
<evidence type="ECO:0000256" key="2">
    <source>
        <dbReference type="ARBA" id="ARBA00004275"/>
    </source>
</evidence>
<dbReference type="SUPFAM" id="SSF56003">
    <property type="entry name" value="Molybdenum cofactor-binding domain"/>
    <property type="match status" value="1"/>
</dbReference>
<comment type="catalytic activity">
    <reaction evidence="18">
        <text>hypoxanthine + NAD(+) + H2O = xanthine + NADH + H(+)</text>
        <dbReference type="Rhea" id="RHEA:24670"/>
        <dbReference type="ChEBI" id="CHEBI:15377"/>
        <dbReference type="ChEBI" id="CHEBI:15378"/>
        <dbReference type="ChEBI" id="CHEBI:17368"/>
        <dbReference type="ChEBI" id="CHEBI:17712"/>
        <dbReference type="ChEBI" id="CHEBI:57540"/>
        <dbReference type="ChEBI" id="CHEBI:57945"/>
        <dbReference type="EC" id="1.17.1.4"/>
    </reaction>
</comment>
<evidence type="ECO:0000256" key="22">
    <source>
        <dbReference type="SAM" id="MobiDB-lite"/>
    </source>
</evidence>
<evidence type="ECO:0000256" key="17">
    <source>
        <dbReference type="ARBA" id="ARBA00049017"/>
    </source>
</evidence>
<feature type="binding site" evidence="21">
    <location>
        <position position="806"/>
    </location>
    <ligand>
        <name>Mo-molybdopterin</name>
        <dbReference type="ChEBI" id="CHEBI:71302"/>
    </ligand>
    <ligandPart>
        <name>Mo</name>
        <dbReference type="ChEBI" id="CHEBI:28685"/>
    </ligandPart>
</feature>
<evidence type="ECO:0000256" key="13">
    <source>
        <dbReference type="ARBA" id="ARBA00023014"/>
    </source>
</evidence>
<gene>
    <name evidence="25" type="ORF">HOLleu_08816</name>
</gene>
<evidence type="ECO:0000256" key="21">
    <source>
        <dbReference type="PIRSR" id="PIRSR000127-3"/>
    </source>
</evidence>
<name>A0A9Q1HI68_HOLLE</name>
<accession>A0A9Q1HI68</accession>
<evidence type="ECO:0000256" key="12">
    <source>
        <dbReference type="ARBA" id="ARBA00023004"/>
    </source>
</evidence>
<dbReference type="InterPro" id="IPR016169">
    <property type="entry name" value="FAD-bd_PCMH_sub2"/>
</dbReference>
<dbReference type="GO" id="GO:0071949">
    <property type="term" value="F:FAD binding"/>
    <property type="evidence" value="ECO:0007669"/>
    <property type="project" value="InterPro"/>
</dbReference>
<dbReference type="SUPFAM" id="SSF54665">
    <property type="entry name" value="CO dehydrogenase molybdoprotein N-domain-like"/>
    <property type="match status" value="1"/>
</dbReference>
<evidence type="ECO:0000256" key="5">
    <source>
        <dbReference type="ARBA" id="ARBA00013123"/>
    </source>
</evidence>
<feature type="binding site" evidence="20">
    <location>
        <begin position="263"/>
        <end position="270"/>
    </location>
    <ligand>
        <name>FAD</name>
        <dbReference type="ChEBI" id="CHEBI:57692"/>
    </ligand>
</feature>
<dbReference type="InterPro" id="IPR012675">
    <property type="entry name" value="Beta-grasp_dom_sf"/>
</dbReference>
<dbReference type="InterPro" id="IPR036010">
    <property type="entry name" value="2Fe-2S_ferredoxin-like_sf"/>
</dbReference>
<feature type="binding site" evidence="21">
    <location>
        <position position="119"/>
    </location>
    <ligand>
        <name>[2Fe-2S] cluster</name>
        <dbReference type="ChEBI" id="CHEBI:190135"/>
        <label>2</label>
    </ligand>
</feature>
<feature type="domain" description="2Fe-2S ferredoxin-type" evidence="23">
    <location>
        <begin position="10"/>
        <end position="97"/>
    </location>
</feature>
<dbReference type="Pfam" id="PF02738">
    <property type="entry name" value="MoCoBD_1"/>
    <property type="match status" value="1"/>
</dbReference>
<dbReference type="FunFam" id="1.10.150.120:FF:000001">
    <property type="entry name" value="Aldehyde oxidase 1"/>
    <property type="match status" value="1"/>
</dbReference>
<dbReference type="InterPro" id="IPR000674">
    <property type="entry name" value="Ald_Oxase/Xan_DH_a/b"/>
</dbReference>
<dbReference type="Gene3D" id="1.10.150.120">
    <property type="entry name" value="[2Fe-2S]-binding domain"/>
    <property type="match status" value="1"/>
</dbReference>
<dbReference type="Pfam" id="PF01315">
    <property type="entry name" value="Ald_Xan_dh_C"/>
    <property type="match status" value="1"/>
</dbReference>
<feature type="binding site" evidence="20">
    <location>
        <position position="810"/>
    </location>
    <ligand>
        <name>substrate</name>
    </ligand>
</feature>
<dbReference type="PANTHER" id="PTHR45444:SF3">
    <property type="entry name" value="XANTHINE DEHYDROGENASE"/>
    <property type="match status" value="1"/>
</dbReference>
<keyword evidence="9 21" id="KW-0479">Metal-binding</keyword>
<feature type="binding site" evidence="20">
    <location>
        <position position="428"/>
    </location>
    <ligand>
        <name>FAD</name>
        <dbReference type="ChEBI" id="CHEBI:57692"/>
    </ligand>
</feature>
<dbReference type="GO" id="GO:0051537">
    <property type="term" value="F:2 iron, 2 sulfur cluster binding"/>
    <property type="evidence" value="ECO:0007669"/>
    <property type="project" value="UniProtKB-KW"/>
</dbReference>
<feature type="binding site" evidence="21">
    <location>
        <position position="920"/>
    </location>
    <ligand>
        <name>Mo-molybdopterin</name>
        <dbReference type="ChEBI" id="CHEBI:71302"/>
    </ligand>
    <ligandPart>
        <name>Mo</name>
        <dbReference type="ChEBI" id="CHEBI:28685"/>
    </ligandPart>
</feature>
<dbReference type="Pfam" id="PF00941">
    <property type="entry name" value="FAD_binding_5"/>
    <property type="match status" value="1"/>
</dbReference>
<dbReference type="InterPro" id="IPR008274">
    <property type="entry name" value="AldOxase/xan_DH_MoCoBD1"/>
</dbReference>
<dbReference type="InterPro" id="IPR016166">
    <property type="entry name" value="FAD-bd_PCMH"/>
</dbReference>
<dbReference type="Pfam" id="PF20256">
    <property type="entry name" value="MoCoBD_2"/>
    <property type="match status" value="1"/>
</dbReference>
<feature type="binding site" evidence="20">
    <location>
        <position position="410"/>
    </location>
    <ligand>
        <name>FAD</name>
        <dbReference type="ChEBI" id="CHEBI:57692"/>
    </ligand>
</feature>
<dbReference type="InterPro" id="IPR001041">
    <property type="entry name" value="2Fe-2S_ferredoxin-type"/>
</dbReference>
<dbReference type="PANTHER" id="PTHR45444">
    <property type="entry name" value="XANTHINE DEHYDROGENASE"/>
    <property type="match status" value="1"/>
</dbReference>
<dbReference type="NCBIfam" id="TIGR02963">
    <property type="entry name" value="xanthine_xdhA"/>
    <property type="match status" value="1"/>
</dbReference>
<feature type="binding site" evidence="21">
    <location>
        <position position="1089"/>
    </location>
    <ligand>
        <name>Mo-molybdopterin</name>
        <dbReference type="ChEBI" id="CHEBI:71302"/>
    </ligand>
    <ligandPart>
        <name>Mo</name>
        <dbReference type="ChEBI" id="CHEBI:28685"/>
    </ligandPart>
</feature>
<dbReference type="SMART" id="SM01008">
    <property type="entry name" value="Ald_Xan_dh_C"/>
    <property type="match status" value="1"/>
</dbReference>
<dbReference type="FunFam" id="3.10.20.30:FF:000015">
    <property type="entry name" value="Aldehyde oxidase 1"/>
    <property type="match status" value="1"/>
</dbReference>
<feature type="binding site" evidence="20">
    <location>
        <position position="922"/>
    </location>
    <ligand>
        <name>substrate</name>
    </ligand>
</feature>
<dbReference type="Gene3D" id="3.10.20.30">
    <property type="match status" value="1"/>
</dbReference>
<evidence type="ECO:0000256" key="6">
    <source>
        <dbReference type="ARBA" id="ARBA00022505"/>
    </source>
</evidence>
<dbReference type="InterPro" id="IPR002346">
    <property type="entry name" value="Mopterin_DH_FAD-bd"/>
</dbReference>
<keyword evidence="10 20" id="KW-0274">FAD</keyword>
<feature type="binding site" evidence="21">
    <location>
        <position position="57"/>
    </location>
    <ligand>
        <name>[2Fe-2S] cluster</name>
        <dbReference type="ChEBI" id="CHEBI:190135"/>
        <label>1</label>
    </ligand>
</feature>
<dbReference type="Gene3D" id="3.30.365.10">
    <property type="entry name" value="Aldehyde oxidase/xanthine dehydrogenase, molybdopterin binding domain"/>
    <property type="match status" value="4"/>
</dbReference>
<dbReference type="PROSITE" id="PS00197">
    <property type="entry name" value="2FE2S_FER_1"/>
    <property type="match status" value="1"/>
</dbReference>
<dbReference type="Proteomes" id="UP001152320">
    <property type="component" value="Chromosome 3"/>
</dbReference>
<comment type="cofactor">
    <cofactor evidence="16">
        <name>[2Fe-2S] cluster</name>
        <dbReference type="ChEBI" id="CHEBI:190135"/>
    </cofactor>
</comment>
<dbReference type="FunFam" id="3.30.465.10:FF:000004">
    <property type="entry name" value="Xanthine dehydrogenase/oxidase"/>
    <property type="match status" value="1"/>
</dbReference>
<dbReference type="SUPFAM" id="SSF56176">
    <property type="entry name" value="FAD-binding/transporter-associated domain-like"/>
    <property type="match status" value="1"/>
</dbReference>
<evidence type="ECO:0000256" key="15">
    <source>
        <dbReference type="ARBA" id="ARBA00023140"/>
    </source>
</evidence>
<dbReference type="FunFam" id="3.30.390.50:FF:000001">
    <property type="entry name" value="Xanthine dehydrogenase oxidase"/>
    <property type="match status" value="1"/>
</dbReference>
<keyword evidence="8 21" id="KW-0001">2Fe-2S</keyword>
<dbReference type="InterPro" id="IPR016167">
    <property type="entry name" value="FAD-bd_PCMH_sub1"/>
</dbReference>
<feature type="binding site" evidence="20">
    <location>
        <position position="366"/>
    </location>
    <ligand>
        <name>FAD</name>
        <dbReference type="ChEBI" id="CHEBI:57692"/>
    </ligand>
</feature>
<dbReference type="InterPro" id="IPR036856">
    <property type="entry name" value="Ald_Oxase/Xan_DH_a/b_sf"/>
</dbReference>
<dbReference type="FunFam" id="3.30.43.10:FF:000001">
    <property type="entry name" value="Xanthine dehydrogenase/oxidase"/>
    <property type="match status" value="1"/>
</dbReference>
<keyword evidence="6 21" id="KW-0500">Molybdenum</keyword>
<dbReference type="SUPFAM" id="SSF47741">
    <property type="entry name" value="CO dehydrogenase ISP C-domain like"/>
    <property type="match status" value="1"/>
</dbReference>
<dbReference type="InterPro" id="IPR036683">
    <property type="entry name" value="CO_DH_flav_C_dom_sf"/>
</dbReference>
<evidence type="ECO:0000256" key="3">
    <source>
        <dbReference type="ARBA" id="ARBA00006849"/>
    </source>
</evidence>
<evidence type="ECO:0000256" key="9">
    <source>
        <dbReference type="ARBA" id="ARBA00022723"/>
    </source>
</evidence>